<evidence type="ECO:0008006" key="4">
    <source>
        <dbReference type="Google" id="ProtNLM"/>
    </source>
</evidence>
<feature type="transmembrane region" description="Helical" evidence="1">
    <location>
        <begin position="12"/>
        <end position="33"/>
    </location>
</feature>
<proteinExistence type="predicted"/>
<accession>A0ABZ2AU55</accession>
<name>A0ABZ2AU55_9TREE</name>
<reference evidence="2 3" key="1">
    <citation type="submission" date="2024-01" db="EMBL/GenBank/DDBJ databases">
        <title>Comparative genomics of Cryptococcus and Kwoniella reveals pathogenesis evolution and contrasting modes of karyotype evolution via chromosome fusion or intercentromeric recombination.</title>
        <authorList>
            <person name="Coelho M.A."/>
            <person name="David-Palma M."/>
            <person name="Shea T."/>
            <person name="Bowers K."/>
            <person name="McGinley-Smith S."/>
            <person name="Mohammad A.W."/>
            <person name="Gnirke A."/>
            <person name="Yurkov A.M."/>
            <person name="Nowrousian M."/>
            <person name="Sun S."/>
            <person name="Cuomo C.A."/>
            <person name="Heitman J."/>
        </authorList>
    </citation>
    <scope>NUCLEOTIDE SEQUENCE [LARGE SCALE GENOMIC DNA]</scope>
    <source>
        <strain evidence="2 3">7685027</strain>
    </source>
</reference>
<dbReference type="Proteomes" id="UP001432216">
    <property type="component" value="Chromosome 3"/>
</dbReference>
<keyword evidence="3" id="KW-1185">Reference proteome</keyword>
<evidence type="ECO:0000313" key="3">
    <source>
        <dbReference type="Proteomes" id="UP001432216"/>
    </source>
</evidence>
<protein>
    <recommendedName>
        <fullName evidence="4">ATP synthase F0 subunit 8</fullName>
    </recommendedName>
</protein>
<gene>
    <name evidence="2" type="ORF">IAS62_002273</name>
</gene>
<keyword evidence="1" id="KW-0812">Transmembrane</keyword>
<keyword evidence="1" id="KW-1133">Transmembrane helix</keyword>
<dbReference type="RefSeq" id="XP_064720211.1">
    <property type="nucleotide sequence ID" value="XM_064864139.1"/>
</dbReference>
<dbReference type="EMBL" id="CP143808">
    <property type="protein sequence ID" value="WVO20972.1"/>
    <property type="molecule type" value="Genomic_DNA"/>
</dbReference>
<sequence length="71" mass="7869">MMPEQPSLHLPTTIESILFALTVFALLWLLHVFDNKPFTSPLKKVLCPPGGTSSQDHIAEIMDLQGTKAHD</sequence>
<evidence type="ECO:0000313" key="2">
    <source>
        <dbReference type="EMBL" id="WVO20972.1"/>
    </source>
</evidence>
<keyword evidence="1" id="KW-0472">Membrane</keyword>
<organism evidence="2 3">
    <name type="scientific">Cryptococcus decagattii</name>
    <dbReference type="NCBI Taxonomy" id="1859122"/>
    <lineage>
        <taxon>Eukaryota</taxon>
        <taxon>Fungi</taxon>
        <taxon>Dikarya</taxon>
        <taxon>Basidiomycota</taxon>
        <taxon>Agaricomycotina</taxon>
        <taxon>Tremellomycetes</taxon>
        <taxon>Tremellales</taxon>
        <taxon>Cryptococcaceae</taxon>
        <taxon>Cryptococcus</taxon>
        <taxon>Cryptococcus gattii species complex</taxon>
    </lineage>
</organism>
<evidence type="ECO:0000256" key="1">
    <source>
        <dbReference type="SAM" id="Phobius"/>
    </source>
</evidence>
<dbReference type="GeneID" id="89989047"/>